<evidence type="ECO:0000313" key="2">
    <source>
        <dbReference type="EMBL" id="WPU64147.1"/>
    </source>
</evidence>
<organism evidence="2 3">
    <name type="scientific">Peredibacter starrii</name>
    <dbReference type="NCBI Taxonomy" id="28202"/>
    <lineage>
        <taxon>Bacteria</taxon>
        <taxon>Pseudomonadati</taxon>
        <taxon>Bdellovibrionota</taxon>
        <taxon>Bacteriovoracia</taxon>
        <taxon>Bacteriovoracales</taxon>
        <taxon>Bacteriovoracaceae</taxon>
        <taxon>Peredibacter</taxon>
    </lineage>
</organism>
<dbReference type="EMBL" id="CP139487">
    <property type="protein sequence ID" value="WPU64147.1"/>
    <property type="molecule type" value="Genomic_DNA"/>
</dbReference>
<reference evidence="2 3" key="1">
    <citation type="submission" date="2023-11" db="EMBL/GenBank/DDBJ databases">
        <title>Peredibacter starrii A3.12.</title>
        <authorList>
            <person name="Mitchell R.J."/>
        </authorList>
    </citation>
    <scope>NUCLEOTIDE SEQUENCE [LARGE SCALE GENOMIC DNA]</scope>
    <source>
        <strain evidence="2 3">A3.12</strain>
    </source>
</reference>
<dbReference type="AlphaFoldDB" id="A0AAX4HLF1"/>
<dbReference type="Proteomes" id="UP001324634">
    <property type="component" value="Chromosome"/>
</dbReference>
<evidence type="ECO:0000313" key="3">
    <source>
        <dbReference type="Proteomes" id="UP001324634"/>
    </source>
</evidence>
<dbReference type="KEGG" id="psti:SOO65_15745"/>
<sequence length="192" mass="21470">MKNFKLIFVAVTLFSSAGALALDPTDCQTEPGPVSQFIDAYKKVENGMYKNIFDMKVNMDGDGKIAVYYEKGEPKILKLSYKNKNGEVTKTITFEELAQGKELIYENKDIPGKAIVLSRGEPFNDGDDFKFKLGYRSSVKPDKLSNVNLNFDSTYVSPKVAANGKEFKKMVLSPGVSFLSWDGTFKKVEFQP</sequence>
<evidence type="ECO:0000256" key="1">
    <source>
        <dbReference type="SAM" id="SignalP"/>
    </source>
</evidence>
<keyword evidence="1" id="KW-0732">Signal</keyword>
<protein>
    <submittedName>
        <fullName evidence="2">Uncharacterized protein</fullName>
    </submittedName>
</protein>
<feature type="signal peptide" evidence="1">
    <location>
        <begin position="1"/>
        <end position="21"/>
    </location>
</feature>
<feature type="chain" id="PRO_5043421815" evidence="1">
    <location>
        <begin position="22"/>
        <end position="192"/>
    </location>
</feature>
<gene>
    <name evidence="2" type="ORF">SOO65_15745</name>
</gene>
<dbReference type="RefSeq" id="WP_321392384.1">
    <property type="nucleotide sequence ID" value="NZ_CP139487.1"/>
</dbReference>
<accession>A0AAX4HLF1</accession>
<keyword evidence="3" id="KW-1185">Reference proteome</keyword>
<name>A0AAX4HLF1_9BACT</name>
<proteinExistence type="predicted"/>